<dbReference type="Proteomes" id="UP001056120">
    <property type="component" value="Linkage Group LG24"/>
</dbReference>
<comment type="caution">
    <text evidence="1">The sequence shown here is derived from an EMBL/GenBank/DDBJ whole genome shotgun (WGS) entry which is preliminary data.</text>
</comment>
<name>A0ACB9AX33_9ASTR</name>
<accession>A0ACB9AX33</accession>
<reference evidence="2" key="1">
    <citation type="journal article" date="2022" name="Mol. Ecol. Resour.">
        <title>The genomes of chicory, endive, great burdock and yacon provide insights into Asteraceae palaeo-polyploidization history and plant inulin production.</title>
        <authorList>
            <person name="Fan W."/>
            <person name="Wang S."/>
            <person name="Wang H."/>
            <person name="Wang A."/>
            <person name="Jiang F."/>
            <person name="Liu H."/>
            <person name="Zhao H."/>
            <person name="Xu D."/>
            <person name="Zhang Y."/>
        </authorList>
    </citation>
    <scope>NUCLEOTIDE SEQUENCE [LARGE SCALE GENOMIC DNA]</scope>
    <source>
        <strain evidence="2">cv. Yunnan</strain>
    </source>
</reference>
<dbReference type="EMBL" id="CM042041">
    <property type="protein sequence ID" value="KAI3714271.1"/>
    <property type="molecule type" value="Genomic_DNA"/>
</dbReference>
<sequence length="175" mass="19975">MDTVSIRVPYKNLKHDADVSGVEMVKFEEEALRRIESNKPNIFPYVNATNSSSPSQGSPTKNCNLITLILSCTVAAGVQFGWALQLSLLTPYIQVSYLRPCVLSFCLYGRFTFWRRDICFYLRKYLNPVVTYIDGIGCKNLSVWLSNTGNRTCIRLIYLTLWPYYRSSGTALPIY</sequence>
<gene>
    <name evidence="1" type="ORF">L1987_72868</name>
</gene>
<reference evidence="1 2" key="2">
    <citation type="journal article" date="2022" name="Mol. Ecol. Resour.">
        <title>The genomes of chicory, endive, great burdock and yacon provide insights into Asteraceae paleo-polyploidization history and plant inulin production.</title>
        <authorList>
            <person name="Fan W."/>
            <person name="Wang S."/>
            <person name="Wang H."/>
            <person name="Wang A."/>
            <person name="Jiang F."/>
            <person name="Liu H."/>
            <person name="Zhao H."/>
            <person name="Xu D."/>
            <person name="Zhang Y."/>
        </authorList>
    </citation>
    <scope>NUCLEOTIDE SEQUENCE [LARGE SCALE GENOMIC DNA]</scope>
    <source>
        <strain evidence="2">cv. Yunnan</strain>
        <tissue evidence="1">Leaves</tissue>
    </source>
</reference>
<proteinExistence type="predicted"/>
<organism evidence="1 2">
    <name type="scientific">Smallanthus sonchifolius</name>
    <dbReference type="NCBI Taxonomy" id="185202"/>
    <lineage>
        <taxon>Eukaryota</taxon>
        <taxon>Viridiplantae</taxon>
        <taxon>Streptophyta</taxon>
        <taxon>Embryophyta</taxon>
        <taxon>Tracheophyta</taxon>
        <taxon>Spermatophyta</taxon>
        <taxon>Magnoliopsida</taxon>
        <taxon>eudicotyledons</taxon>
        <taxon>Gunneridae</taxon>
        <taxon>Pentapetalae</taxon>
        <taxon>asterids</taxon>
        <taxon>campanulids</taxon>
        <taxon>Asterales</taxon>
        <taxon>Asteraceae</taxon>
        <taxon>Asteroideae</taxon>
        <taxon>Heliantheae alliance</taxon>
        <taxon>Millerieae</taxon>
        <taxon>Smallanthus</taxon>
    </lineage>
</organism>
<protein>
    <submittedName>
        <fullName evidence="1">Uncharacterized protein</fullName>
    </submittedName>
</protein>
<evidence type="ECO:0000313" key="1">
    <source>
        <dbReference type="EMBL" id="KAI3714271.1"/>
    </source>
</evidence>
<keyword evidence="2" id="KW-1185">Reference proteome</keyword>
<evidence type="ECO:0000313" key="2">
    <source>
        <dbReference type="Proteomes" id="UP001056120"/>
    </source>
</evidence>